<dbReference type="InterPro" id="IPR011990">
    <property type="entry name" value="TPR-like_helical_dom_sf"/>
</dbReference>
<organism evidence="4 5">
    <name type="scientific">Ancylomarina euxinus</name>
    <dbReference type="NCBI Taxonomy" id="2283627"/>
    <lineage>
        <taxon>Bacteria</taxon>
        <taxon>Pseudomonadati</taxon>
        <taxon>Bacteroidota</taxon>
        <taxon>Bacteroidia</taxon>
        <taxon>Marinilabiliales</taxon>
        <taxon>Marinifilaceae</taxon>
        <taxon>Ancylomarina</taxon>
    </lineage>
</organism>
<evidence type="ECO:0000256" key="2">
    <source>
        <dbReference type="SAM" id="Phobius"/>
    </source>
</evidence>
<dbReference type="Gene3D" id="1.25.40.10">
    <property type="entry name" value="Tetratricopeptide repeat domain"/>
    <property type="match status" value="2"/>
</dbReference>
<dbReference type="AlphaFoldDB" id="A0A425Y7H1"/>
<dbReference type="InterPro" id="IPR019734">
    <property type="entry name" value="TPR_rpt"/>
</dbReference>
<dbReference type="PANTHER" id="PTHR10098">
    <property type="entry name" value="RAPSYN-RELATED"/>
    <property type="match status" value="1"/>
</dbReference>
<evidence type="ECO:0000259" key="3">
    <source>
        <dbReference type="Pfam" id="PF12770"/>
    </source>
</evidence>
<protein>
    <submittedName>
        <fullName evidence="4">CHAT domain-containing protein</fullName>
    </submittedName>
</protein>
<evidence type="ECO:0000313" key="4">
    <source>
        <dbReference type="EMBL" id="RRG24471.1"/>
    </source>
</evidence>
<dbReference type="SUPFAM" id="SSF81901">
    <property type="entry name" value="HCP-like"/>
    <property type="match status" value="1"/>
</dbReference>
<name>A0A425Y7H1_9BACT</name>
<evidence type="ECO:0000256" key="1">
    <source>
        <dbReference type="PROSITE-ProRule" id="PRU00339"/>
    </source>
</evidence>
<dbReference type="SMART" id="SM00028">
    <property type="entry name" value="TPR"/>
    <property type="match status" value="5"/>
</dbReference>
<accession>A0A425Y7H1</accession>
<feature type="repeat" description="TPR" evidence="1">
    <location>
        <begin position="278"/>
        <end position="311"/>
    </location>
</feature>
<dbReference type="EMBL" id="QQWG01000001">
    <property type="protein sequence ID" value="RRG24471.1"/>
    <property type="molecule type" value="Genomic_DNA"/>
</dbReference>
<reference evidence="4 5" key="1">
    <citation type="submission" date="2018-07" db="EMBL/GenBank/DDBJ databases">
        <title>Draft genome sequence of Ancylomarina sp. M1P.</title>
        <authorList>
            <person name="Yadav S."/>
            <person name="Villanueva L."/>
            <person name="Damste J.S.S."/>
        </authorList>
    </citation>
    <scope>NUCLEOTIDE SEQUENCE [LARGE SCALE GENOMIC DNA]</scope>
    <source>
        <strain evidence="4 5">M1P</strain>
    </source>
</reference>
<keyword evidence="2" id="KW-0472">Membrane</keyword>
<dbReference type="Pfam" id="PF13181">
    <property type="entry name" value="TPR_8"/>
    <property type="match status" value="1"/>
</dbReference>
<proteinExistence type="predicted"/>
<dbReference type="Pfam" id="PF13424">
    <property type="entry name" value="TPR_12"/>
    <property type="match status" value="2"/>
</dbReference>
<comment type="caution">
    <text evidence="4">The sequence shown here is derived from an EMBL/GenBank/DDBJ whole genome shotgun (WGS) entry which is preliminary data.</text>
</comment>
<gene>
    <name evidence="4" type="ORF">DWB61_00165</name>
</gene>
<feature type="transmembrane region" description="Helical" evidence="2">
    <location>
        <begin position="903"/>
        <end position="920"/>
    </location>
</feature>
<feature type="repeat" description="TPR" evidence="1">
    <location>
        <begin position="114"/>
        <end position="147"/>
    </location>
</feature>
<dbReference type="PROSITE" id="PS50005">
    <property type="entry name" value="TPR"/>
    <property type="match status" value="2"/>
</dbReference>
<dbReference type="InterPro" id="IPR024983">
    <property type="entry name" value="CHAT_dom"/>
</dbReference>
<keyword evidence="1" id="KW-0802">TPR repeat</keyword>
<dbReference type="PANTHER" id="PTHR10098:SF108">
    <property type="entry name" value="TETRATRICOPEPTIDE REPEAT PROTEIN 28"/>
    <property type="match status" value="1"/>
</dbReference>
<dbReference type="Pfam" id="PF12770">
    <property type="entry name" value="CHAT"/>
    <property type="match status" value="1"/>
</dbReference>
<keyword evidence="5" id="KW-1185">Reference proteome</keyword>
<keyword evidence="2" id="KW-0812">Transmembrane</keyword>
<feature type="domain" description="CHAT" evidence="3">
    <location>
        <begin position="595"/>
        <end position="890"/>
    </location>
</feature>
<dbReference type="Proteomes" id="UP000285794">
    <property type="component" value="Unassembled WGS sequence"/>
</dbReference>
<sequence length="939" mass="107125">MLCGSTFHAKASKPSPVFQSDVTTSADSTLLIILNKAVNELRARNNKGAESFFKQAESRISESDLKNYELLYRYKVNYGVTLIRLGNFKDAIPLFNSAERICKNHFGESSGKLAPVYINMGNIYFNSKDNLKAQKYYEAALFIIDKNPEASFWRDRIISNLGLVSKSNKDFTKALKYLLESLDIKKKRNVKDLSSSYNNIGNCYDKLGDSKEADRYFEMSVQESIKLNGEGNSDLANFYLNYAIFHASNENGALAKEYLNKSFKIYLDKFGLRHPDTAHCLKNLGGLYFKDQDYVKALEYYQKALISSTYDFESEECDQNPSIQQVDGQLTTFDIIDDKASALYKLYGTTNQIKYLKLSLETFDLCVDIIDQIHIAYQDEESKLALSANENETFSSAIEVAAKLFEITGNPIYKEKAFRYSERAKASSLRNYLNDVDAKTFGGIPIDLQNLEHQLKQDIADYRDKIYQERKQLRPVQDSISSWRHTLFGLNTDYEQMVKRFEKEHPDYYALKYDNASISVEELQAQLKDDEVLIEYALSDSTLYSFAISSDLFEMKKIPLRKGELEKSITDIRTSLKTNDFSGNSMQYYQDYISAAHKLYQFMIKPYEELIENKHLIIIPEGKLAYVPFGVLLKEKGDPESLNYRNLDYLVRHNPISYQNSATIAYKRPEKGFSVPSSKRLLAFAPSYDNVSDSILVTRQVHDNKLYPLPAAKIEVENISKIFNGETYLDELASETNFKAKAVSFDILHLAMHTILDDDNPMYSKLVFTQTGDSLNDGLLNAHEIYNMNLKARMVVLSACNSGDGKFLKGEGVMSLARGFFYSGCPSLIMTLWTVEDVSGASLMSSFYKYLSQSFPKDVALQQAKLEYLDTADALKSHPYFWSGYVAIGDTESLFRFSMIHKILMFLGLTLLFGGIYFIWQRSTSKKTGEQTLDIMNLE</sequence>
<keyword evidence="2" id="KW-1133">Transmembrane helix</keyword>
<evidence type="ECO:0000313" key="5">
    <source>
        <dbReference type="Proteomes" id="UP000285794"/>
    </source>
</evidence>